<reference evidence="3" key="2">
    <citation type="submission" date="2016-02" db="EMBL/GenBank/DDBJ databases">
        <title>Draft genome sequence of five rapidly growing Mycobacterium species.</title>
        <authorList>
            <person name="Katahira K."/>
            <person name="Gotou Y."/>
            <person name="Iida K."/>
            <person name="Ogura Y."/>
            <person name="Hayashi T."/>
        </authorList>
    </citation>
    <scope>NUCLEOTIDE SEQUENCE [LARGE SCALE GENOMIC DNA]</scope>
    <source>
        <strain evidence="3">JCM6362</strain>
    </source>
</reference>
<protein>
    <recommendedName>
        <fullName evidence="1">RES domain-containing protein</fullName>
    </recommendedName>
</protein>
<feature type="domain" description="RES" evidence="1">
    <location>
        <begin position="53"/>
        <end position="195"/>
    </location>
</feature>
<accession>A0A117IN29</accession>
<sequence length="241" mass="25976">MPIAGVPPPQDIACPDPDRCPVAPELPPLQAVPLAAGTTLFRVYDAEWGYDEHNPGFGDARFSPIDDPITNKRLPSMYLAATSTAALLETVFHDVHHRSGRTGYERDLLGKLLAYVHVPASATLGDLRDPELERMGLSRGAVVAGSAEHYPCTRRLARAALTQRPAGQALQGFVWHSRQSELAGEEPVEAVVLFGSTRCRAGRGSWKLAPPGVSALYEGPGRLLVDEIAEQLRAVIERDGG</sequence>
<evidence type="ECO:0000313" key="2">
    <source>
        <dbReference type="EMBL" id="GAT16196.1"/>
    </source>
</evidence>
<reference evidence="2 3" key="1">
    <citation type="journal article" date="2016" name="Genome Announc.">
        <title>Draft Genome Sequences of Five Rapidly Growing Mycobacterium Species, M. thermoresistibile, M. fortuitum subsp. acetamidolyticum, M. canariasense, M. brisbanense, and M. novocastrense.</title>
        <authorList>
            <person name="Katahira K."/>
            <person name="Ogura Y."/>
            <person name="Gotoh Y."/>
            <person name="Hayashi T."/>
        </authorList>
    </citation>
    <scope>NUCLEOTIDE SEQUENCE [LARGE SCALE GENOMIC DNA]</scope>
    <source>
        <strain evidence="2 3">JCM6362</strain>
    </source>
</reference>
<organism evidence="2 3">
    <name type="scientific">Mycolicibacterium thermoresistibile</name>
    <name type="common">Mycobacterium thermoresistibile</name>
    <dbReference type="NCBI Taxonomy" id="1797"/>
    <lineage>
        <taxon>Bacteria</taxon>
        <taxon>Bacillati</taxon>
        <taxon>Actinomycetota</taxon>
        <taxon>Actinomycetes</taxon>
        <taxon>Mycobacteriales</taxon>
        <taxon>Mycobacteriaceae</taxon>
        <taxon>Mycolicibacterium</taxon>
    </lineage>
</organism>
<evidence type="ECO:0000313" key="3">
    <source>
        <dbReference type="Proteomes" id="UP000069654"/>
    </source>
</evidence>
<gene>
    <name evidence="2" type="ORF">RMCT_3165</name>
</gene>
<dbReference type="OMA" id="WSSKQHG"/>
<evidence type="ECO:0000259" key="1">
    <source>
        <dbReference type="Pfam" id="PF08808"/>
    </source>
</evidence>
<dbReference type="AlphaFoldDB" id="A0A117IN29"/>
<proteinExistence type="predicted"/>
<dbReference type="STRING" id="1797.RMCT_3165"/>
<dbReference type="InterPro" id="IPR014914">
    <property type="entry name" value="RES_dom"/>
</dbReference>
<dbReference type="Proteomes" id="UP000069654">
    <property type="component" value="Unassembled WGS sequence"/>
</dbReference>
<name>A0A117IN29_MYCTH</name>
<dbReference type="EMBL" id="BCTB01000036">
    <property type="protein sequence ID" value="GAT16196.1"/>
    <property type="molecule type" value="Genomic_DNA"/>
</dbReference>
<dbReference type="Pfam" id="PF08808">
    <property type="entry name" value="RES"/>
    <property type="match status" value="1"/>
</dbReference>
<comment type="caution">
    <text evidence="2">The sequence shown here is derived from an EMBL/GenBank/DDBJ whole genome shotgun (WGS) entry which is preliminary data.</text>
</comment>